<protein>
    <submittedName>
        <fullName evidence="1">Uncharacterized protein</fullName>
    </submittedName>
</protein>
<dbReference type="OrthoDB" id="514394at2"/>
<dbReference type="AlphaFoldDB" id="A0A098XD53"/>
<evidence type="ECO:0000313" key="1">
    <source>
        <dbReference type="EMBL" id="KIE09941.1"/>
    </source>
</evidence>
<gene>
    <name evidence="1" type="ORF">DA73_0224835</name>
</gene>
<proteinExistence type="predicted"/>
<dbReference type="EMBL" id="JHEG02000053">
    <property type="protein sequence ID" value="KIE09941.1"/>
    <property type="molecule type" value="Genomic_DNA"/>
</dbReference>
<name>A0A098XD53_9CYAN</name>
<accession>A0A098XD53</accession>
<comment type="caution">
    <text evidence="1">The sequence shown here is derived from an EMBL/GenBank/DDBJ whole genome shotgun (WGS) entry which is preliminary data.</text>
</comment>
<sequence>MEHSKILYCRNCQLKTHHTRVLKYDWGYSCNCCGTWQHQSVLLELQQGYAARSILGALGSEYVDYCDGDLEEFIEAALALDFEFDYQANENDGYDFMAWKDREQVARIVL</sequence>
<reference evidence="1" key="1">
    <citation type="journal article" date="2015" name="Genome Announc.">
        <title>Draft Genome Sequence of Tolypothrix boutellei Strain VB521301.</title>
        <authorList>
            <person name="Chandrababunaidu M.M."/>
            <person name="Singh D."/>
            <person name="Sen D."/>
            <person name="Bhan S."/>
            <person name="Das S."/>
            <person name="Gupta A."/>
            <person name="Adhikary S.P."/>
            <person name="Tripathy S."/>
        </authorList>
    </citation>
    <scope>NUCLEOTIDE SEQUENCE</scope>
    <source>
        <strain evidence="1">VB521301</strain>
    </source>
</reference>
<organism evidence="1">
    <name type="scientific">Tolypothrix bouteillei VB521301</name>
    <dbReference type="NCBI Taxonomy" id="1479485"/>
    <lineage>
        <taxon>Bacteria</taxon>
        <taxon>Bacillati</taxon>
        <taxon>Cyanobacteriota</taxon>
        <taxon>Cyanophyceae</taxon>
        <taxon>Nostocales</taxon>
        <taxon>Tolypothrichaceae</taxon>
        <taxon>Tolypothrix</taxon>
    </lineage>
</organism>